<dbReference type="InterPro" id="IPR056009">
    <property type="entry name" value="DUF7587"/>
</dbReference>
<dbReference type="Proteomes" id="UP001280581">
    <property type="component" value="Unassembled WGS sequence"/>
</dbReference>
<sequence length="520" mass="59377">MESGIEDIAGLVRNLNIAVDAPQGRGQEPFRSTDSDAVSLRDILHMSIQSINAITSHIQSFTSLVEDGNSFGDLPLTEVCSLLKGTEKLTEITLNLQSIIKPLNKIIEDCVMKHIKSLGSQSAPVVFEILSHFDQKIKQIIRNVVLDNTSDDDVLWKVAEECYRQITNRSGNLDADDYFVPLEEALLGWPYDHDYEREAYYEHEDLLDLDEEYAASFQKQIERKIKHNVDKRQSWPDFWIRVLNNAPGGPTLFYPPLSSNVHFLDLNTVPTYLFRTFDKASRGRNEESVTASAASIVKSQVDSRTDILTLDMEKATNLLFKHLKGIVFSEEKPGNLVSWTSSLLFAIQYAFWRRRVGRRSSSDIYICAVDTRKFPKGQFVQDTALLNAYHDTAKQMGDPIENLFDFRLGYEDYYNGEYLSQGAMNHADRSCVFSLGKLIQAGLFELYPEFEEPGGDKEWANRVKDLRQKWSVERATTDREIQVALQVERICFNRFAPCDIASLLLSFKNRSFTRRDPTGE</sequence>
<accession>A0AAN6RIC8</accession>
<gene>
    <name evidence="2" type="ORF">GRF29_44g2662031</name>
</gene>
<comment type="caution">
    <text evidence="2">The sequence shown here is derived from an EMBL/GenBank/DDBJ whole genome shotgun (WGS) entry which is preliminary data.</text>
</comment>
<proteinExistence type="predicted"/>
<dbReference type="EMBL" id="WVTA01000005">
    <property type="protein sequence ID" value="KAK3210426.1"/>
    <property type="molecule type" value="Genomic_DNA"/>
</dbReference>
<feature type="domain" description="DUF7587" evidence="1">
    <location>
        <begin position="269"/>
        <end position="390"/>
    </location>
</feature>
<reference evidence="2 3" key="1">
    <citation type="submission" date="2021-02" db="EMBL/GenBank/DDBJ databases">
        <title>Genome assembly of Pseudopithomyces chartarum.</title>
        <authorList>
            <person name="Jauregui R."/>
            <person name="Singh J."/>
            <person name="Voisey C."/>
        </authorList>
    </citation>
    <scope>NUCLEOTIDE SEQUENCE [LARGE SCALE GENOMIC DNA]</scope>
    <source>
        <strain evidence="2 3">AGR01</strain>
    </source>
</reference>
<name>A0AAN6RIC8_9PLEO</name>
<organism evidence="2 3">
    <name type="scientific">Pseudopithomyces chartarum</name>
    <dbReference type="NCBI Taxonomy" id="1892770"/>
    <lineage>
        <taxon>Eukaryota</taxon>
        <taxon>Fungi</taxon>
        <taxon>Dikarya</taxon>
        <taxon>Ascomycota</taxon>
        <taxon>Pezizomycotina</taxon>
        <taxon>Dothideomycetes</taxon>
        <taxon>Pleosporomycetidae</taxon>
        <taxon>Pleosporales</taxon>
        <taxon>Massarineae</taxon>
        <taxon>Didymosphaeriaceae</taxon>
        <taxon>Pseudopithomyces</taxon>
    </lineage>
</organism>
<evidence type="ECO:0000313" key="3">
    <source>
        <dbReference type="Proteomes" id="UP001280581"/>
    </source>
</evidence>
<keyword evidence="3" id="KW-1185">Reference proteome</keyword>
<protein>
    <recommendedName>
        <fullName evidence="1">DUF7587 domain-containing protein</fullName>
    </recommendedName>
</protein>
<dbReference type="AlphaFoldDB" id="A0AAN6RIC8"/>
<dbReference type="Pfam" id="PF24494">
    <property type="entry name" value="DUF7587"/>
    <property type="match status" value="1"/>
</dbReference>
<evidence type="ECO:0000259" key="1">
    <source>
        <dbReference type="Pfam" id="PF24494"/>
    </source>
</evidence>
<evidence type="ECO:0000313" key="2">
    <source>
        <dbReference type="EMBL" id="KAK3210426.1"/>
    </source>
</evidence>